<organism evidence="4 5">
    <name type="scientific">Taxus chinensis</name>
    <name type="common">Chinese yew</name>
    <name type="synonym">Taxus wallichiana var. chinensis</name>
    <dbReference type="NCBI Taxonomy" id="29808"/>
    <lineage>
        <taxon>Eukaryota</taxon>
        <taxon>Viridiplantae</taxon>
        <taxon>Streptophyta</taxon>
        <taxon>Embryophyta</taxon>
        <taxon>Tracheophyta</taxon>
        <taxon>Spermatophyta</taxon>
        <taxon>Pinopsida</taxon>
        <taxon>Pinidae</taxon>
        <taxon>Conifers II</taxon>
        <taxon>Cupressales</taxon>
        <taxon>Taxaceae</taxon>
        <taxon>Taxus</taxon>
    </lineage>
</organism>
<dbReference type="EMBL" id="JAHRHJ020000009">
    <property type="protein sequence ID" value="KAH9302693.1"/>
    <property type="molecule type" value="Genomic_DNA"/>
</dbReference>
<dbReference type="InterPro" id="IPR025610">
    <property type="entry name" value="MYC/MYB_N"/>
</dbReference>
<sequence length="764" mass="83507">MTSVLQQILRLQCHQSGWCYAVFWKLKRLGRMMLTWEDGYCEFANPSVISTSALTMPELFLNGLNVVGNSIDCTTPGSRWVVPWKIRLAFAVAKMSYQVFSLGEGIIGRVAFTGKHQWILVENNCAGLANSTGAVEDRLMFEAGWQNQFAAGIKTIALIAVVPHGVVQLGSTHPIMENLELVKHIKTLFVKLQNVPGVFVSNFQEGSFTVKDKVPVLPAMPLLPNHIENLPILQGIPVASVQDYCNFIFQEKDSYNVLDKAKGPLALELRGLKTQPCLLASVCSSDASAKVLEYSSPSQINSLQLRSSSPAVNNQGGKTGGRTILPFTSMEMYPFQAPMQTMVTSSDNQQAQHATPSESKSCLPTMKQNLKKATCFPGQFYSSLISRQNSIEYQMHGSITSGIEQSSIQNSLLCKSKTNEISNLLGSSFTGPNWDEKTRKKRFFNEQDPYLRDFKRIMKPSLRSCHKGVCHAGDTSASSKPVLDATEIAPVDISTVPVDEADSGNVDVSTPPLSLVDTCTSGSYSKEASGDLAYVAEEQPNTKVLSSSVATFWNGLQFTEALGVEQCWLTEILEKDKPPIFQNDLAGNVGSTKVSIGDTAMSFAELSSLKNNEIGNKNLKFLRGGQGDDSQEILQLSACNKVSEAVGPCFPMVQDGDICGEGLLPKWSLTSPDVRNQSFEHLPGSICLSDMDVSGTLNFSADRELAGEFLSETDSGHLLNAVIGNMQPNVYQRQDDDVTNKTTCLRLANHTICVHCLMLGRRNQ</sequence>
<dbReference type="PANTHER" id="PTHR46196:SF3">
    <property type="entry name" value="TRANSCRIPTION FACTOR LHW-LIKE ISOFORM X1"/>
    <property type="match status" value="1"/>
</dbReference>
<dbReference type="InterPro" id="IPR043561">
    <property type="entry name" value="LHW-like"/>
</dbReference>
<keyword evidence="1" id="KW-0805">Transcription regulation</keyword>
<name>A0AA38FH99_TAXCH</name>
<dbReference type="PANTHER" id="PTHR46196">
    <property type="entry name" value="TRANSCRIPTION FACTOR BHLH155-LIKE ISOFORM X1-RELATED"/>
    <property type="match status" value="1"/>
</dbReference>
<evidence type="ECO:0000313" key="4">
    <source>
        <dbReference type="EMBL" id="KAH9302693.1"/>
    </source>
</evidence>
<protein>
    <recommendedName>
        <fullName evidence="3">Transcription factor MYC/MYB N-terminal domain-containing protein</fullName>
    </recommendedName>
</protein>
<dbReference type="Proteomes" id="UP000824469">
    <property type="component" value="Unassembled WGS sequence"/>
</dbReference>
<feature type="domain" description="Transcription factor MYC/MYB N-terminal" evidence="3">
    <location>
        <begin position="5"/>
        <end position="189"/>
    </location>
</feature>
<accession>A0AA38FH99</accession>
<evidence type="ECO:0000259" key="3">
    <source>
        <dbReference type="Pfam" id="PF14215"/>
    </source>
</evidence>
<dbReference type="AlphaFoldDB" id="A0AA38FH99"/>
<dbReference type="Pfam" id="PF14215">
    <property type="entry name" value="bHLH-MYC_N"/>
    <property type="match status" value="1"/>
</dbReference>
<keyword evidence="2" id="KW-0804">Transcription</keyword>
<evidence type="ECO:0000313" key="5">
    <source>
        <dbReference type="Proteomes" id="UP000824469"/>
    </source>
</evidence>
<evidence type="ECO:0000256" key="1">
    <source>
        <dbReference type="ARBA" id="ARBA00023015"/>
    </source>
</evidence>
<keyword evidence="5" id="KW-1185">Reference proteome</keyword>
<dbReference type="GO" id="GO:0003700">
    <property type="term" value="F:DNA-binding transcription factor activity"/>
    <property type="evidence" value="ECO:0007669"/>
    <property type="project" value="InterPro"/>
</dbReference>
<comment type="caution">
    <text evidence="4">The sequence shown here is derived from an EMBL/GenBank/DDBJ whole genome shotgun (WGS) entry which is preliminary data.</text>
</comment>
<gene>
    <name evidence="4" type="ORF">KI387_014276</name>
</gene>
<reference evidence="4 5" key="1">
    <citation type="journal article" date="2021" name="Nat. Plants">
        <title>The Taxus genome provides insights into paclitaxel biosynthesis.</title>
        <authorList>
            <person name="Xiong X."/>
            <person name="Gou J."/>
            <person name="Liao Q."/>
            <person name="Li Y."/>
            <person name="Zhou Q."/>
            <person name="Bi G."/>
            <person name="Li C."/>
            <person name="Du R."/>
            <person name="Wang X."/>
            <person name="Sun T."/>
            <person name="Guo L."/>
            <person name="Liang H."/>
            <person name="Lu P."/>
            <person name="Wu Y."/>
            <person name="Zhang Z."/>
            <person name="Ro D.K."/>
            <person name="Shang Y."/>
            <person name="Huang S."/>
            <person name="Yan J."/>
        </authorList>
    </citation>
    <scope>NUCLEOTIDE SEQUENCE [LARGE SCALE GENOMIC DNA]</scope>
    <source>
        <strain evidence="4">Ta-2019</strain>
    </source>
</reference>
<evidence type="ECO:0000256" key="2">
    <source>
        <dbReference type="ARBA" id="ARBA00023163"/>
    </source>
</evidence>
<proteinExistence type="predicted"/>